<dbReference type="PANTHER" id="PTHR21301:SF12">
    <property type="match status" value="1"/>
</dbReference>
<evidence type="ECO:0000313" key="3">
    <source>
        <dbReference type="Proteomes" id="UP000694892"/>
    </source>
</evidence>
<dbReference type="InterPro" id="IPR058912">
    <property type="entry name" value="HTH_animal"/>
</dbReference>
<organism evidence="2 3">
    <name type="scientific">Xenopus laevis</name>
    <name type="common">African clawed frog</name>
    <dbReference type="NCBI Taxonomy" id="8355"/>
    <lineage>
        <taxon>Eukaryota</taxon>
        <taxon>Metazoa</taxon>
        <taxon>Chordata</taxon>
        <taxon>Craniata</taxon>
        <taxon>Vertebrata</taxon>
        <taxon>Euteleostomi</taxon>
        <taxon>Amphibia</taxon>
        <taxon>Batrachia</taxon>
        <taxon>Anura</taxon>
        <taxon>Pipoidea</taxon>
        <taxon>Pipidae</taxon>
        <taxon>Xenopodinae</taxon>
        <taxon>Xenopus</taxon>
        <taxon>Xenopus</taxon>
    </lineage>
</organism>
<gene>
    <name evidence="2" type="ORF">XELAEV_18024774mg</name>
</gene>
<dbReference type="AlphaFoldDB" id="A0A974D102"/>
<accession>A0A974D102</accession>
<dbReference type="Proteomes" id="UP000694892">
    <property type="component" value="Chromosome 4S"/>
</dbReference>
<evidence type="ECO:0000313" key="2">
    <source>
        <dbReference type="EMBL" id="OCT82256.1"/>
    </source>
</evidence>
<dbReference type="EMBL" id="CM004473">
    <property type="protein sequence ID" value="OCT82256.1"/>
    <property type="molecule type" value="Genomic_DNA"/>
</dbReference>
<dbReference type="PANTHER" id="PTHR21301">
    <property type="entry name" value="REVERSE TRANSCRIPTASE"/>
    <property type="match status" value="1"/>
</dbReference>
<proteinExistence type="predicted"/>
<evidence type="ECO:0000259" key="1">
    <source>
        <dbReference type="Pfam" id="PF26215"/>
    </source>
</evidence>
<feature type="domain" description="Helix-turn-helix" evidence="1">
    <location>
        <begin position="177"/>
        <end position="234"/>
    </location>
</feature>
<protein>
    <recommendedName>
        <fullName evidence="1">Helix-turn-helix domain-containing protein</fullName>
    </recommendedName>
</protein>
<sequence>MQREKYNILEWPSQSPDLNIMENLWNEAVRAQHPSNLTELERFCMDKWSKTPPSRIQKLIKGYRRAGLTAVGNWLEKLPEYTDKEKLFFLSLLRIVLHDSYFCLVIISINNYRYIDDILIFWEGPVETLMEIHHILNSVVPILKFTLCHEMERLNFLDITIQKQTDLYKKDTDRSNMLHNTSFHTRVLLKSLPMTQCKRVKRIVFNEQQCEVRLKEMSEQFLELGYPQDKLIENLTAIQNITPTQFRTPQFIGGFSHVKEFSAPPLNLKDLLVRADIGPQKKLKHQFLGTPQKGTFPCLSCAHCNNITKGNSFTHMGKNIPIKKYYTCKSRYLVYLIKCPCGLAYVVETTQKVKERFKQHKCNIHYKLLHLLIPANFYEKKHTVSQL</sequence>
<name>A0A974D102_XENLA</name>
<reference evidence="3" key="1">
    <citation type="journal article" date="2016" name="Nature">
        <title>Genome evolution in the allotetraploid frog Xenopus laevis.</title>
        <authorList>
            <person name="Session A.M."/>
            <person name="Uno Y."/>
            <person name="Kwon T."/>
            <person name="Chapman J.A."/>
            <person name="Toyoda A."/>
            <person name="Takahashi S."/>
            <person name="Fukui A."/>
            <person name="Hikosaka A."/>
            <person name="Suzuki A."/>
            <person name="Kondo M."/>
            <person name="van Heeringen S.J."/>
            <person name="Quigley I."/>
            <person name="Heinz S."/>
            <person name="Ogino H."/>
            <person name="Ochi H."/>
            <person name="Hellsten U."/>
            <person name="Lyons J.B."/>
            <person name="Simakov O."/>
            <person name="Putnam N."/>
            <person name="Stites J."/>
            <person name="Kuroki Y."/>
            <person name="Tanaka T."/>
            <person name="Michiue T."/>
            <person name="Watanabe M."/>
            <person name="Bogdanovic O."/>
            <person name="Lister R."/>
            <person name="Georgiou G."/>
            <person name="Paranjpe S.S."/>
            <person name="van Kruijsbergen I."/>
            <person name="Shu S."/>
            <person name="Carlson J."/>
            <person name="Kinoshita T."/>
            <person name="Ohta Y."/>
            <person name="Mawaribuchi S."/>
            <person name="Jenkins J."/>
            <person name="Grimwood J."/>
            <person name="Schmutz J."/>
            <person name="Mitros T."/>
            <person name="Mozaffari S.V."/>
            <person name="Suzuki Y."/>
            <person name="Haramoto Y."/>
            <person name="Yamamoto T.S."/>
            <person name="Takagi C."/>
            <person name="Heald R."/>
            <person name="Miller K."/>
            <person name="Haudenschild C."/>
            <person name="Kitzman J."/>
            <person name="Nakayama T."/>
            <person name="Izutsu Y."/>
            <person name="Robert J."/>
            <person name="Fortriede J."/>
            <person name="Burns K."/>
            <person name="Lotay V."/>
            <person name="Karimi K."/>
            <person name="Yasuoka Y."/>
            <person name="Dichmann D.S."/>
            <person name="Flajnik M.F."/>
            <person name="Houston D.W."/>
            <person name="Shendure J."/>
            <person name="DuPasquier L."/>
            <person name="Vize P.D."/>
            <person name="Zorn A.M."/>
            <person name="Ito M."/>
            <person name="Marcotte E.M."/>
            <person name="Wallingford J.B."/>
            <person name="Ito Y."/>
            <person name="Asashima M."/>
            <person name="Ueno N."/>
            <person name="Matsuda Y."/>
            <person name="Veenstra G.J."/>
            <person name="Fujiyama A."/>
            <person name="Harland R.M."/>
            <person name="Taira M."/>
            <person name="Rokhsar D.S."/>
        </authorList>
    </citation>
    <scope>NUCLEOTIDE SEQUENCE [LARGE SCALE GENOMIC DNA]</scope>
    <source>
        <strain evidence="3">J</strain>
    </source>
</reference>
<dbReference type="InterPro" id="IPR036397">
    <property type="entry name" value="RNaseH_sf"/>
</dbReference>
<dbReference type="Gene3D" id="3.30.420.10">
    <property type="entry name" value="Ribonuclease H-like superfamily/Ribonuclease H"/>
    <property type="match status" value="1"/>
</dbReference>
<dbReference type="GO" id="GO:0003676">
    <property type="term" value="F:nucleic acid binding"/>
    <property type="evidence" value="ECO:0007669"/>
    <property type="project" value="InterPro"/>
</dbReference>
<dbReference type="Pfam" id="PF26215">
    <property type="entry name" value="HTH_animal"/>
    <property type="match status" value="1"/>
</dbReference>